<dbReference type="Gene3D" id="2.40.160.10">
    <property type="entry name" value="Porin"/>
    <property type="match status" value="1"/>
</dbReference>
<feature type="signal peptide" evidence="12">
    <location>
        <begin position="1"/>
        <end position="28"/>
    </location>
</feature>
<keyword evidence="5" id="KW-0812">Transmembrane</keyword>
<dbReference type="CDD" id="cd00342">
    <property type="entry name" value="gram_neg_porins"/>
    <property type="match status" value="1"/>
</dbReference>
<evidence type="ECO:0000313" key="14">
    <source>
        <dbReference type="EMBL" id="ABE37170.1"/>
    </source>
</evidence>
<keyword evidence="6 12" id="KW-0732">Signal</keyword>
<dbReference type="InterPro" id="IPR033900">
    <property type="entry name" value="Gram_neg_porin_domain"/>
</dbReference>
<dbReference type="SUPFAM" id="SSF56935">
    <property type="entry name" value="Porins"/>
    <property type="match status" value="1"/>
</dbReference>
<evidence type="ECO:0000313" key="15">
    <source>
        <dbReference type="Proteomes" id="UP000001817"/>
    </source>
</evidence>
<dbReference type="eggNOG" id="COG3203">
    <property type="taxonomic scope" value="Bacteria"/>
</dbReference>
<keyword evidence="15" id="KW-1185">Reference proteome</keyword>
<dbReference type="AlphaFoldDB" id="Q13FG9"/>
<evidence type="ECO:0000256" key="7">
    <source>
        <dbReference type="ARBA" id="ARBA00023065"/>
    </source>
</evidence>
<dbReference type="InterPro" id="IPR002299">
    <property type="entry name" value="Porin_Neis"/>
</dbReference>
<feature type="domain" description="Porin" evidence="13">
    <location>
        <begin position="18"/>
        <end position="351"/>
    </location>
</feature>
<name>Q13FG9_PARXL</name>
<evidence type="ECO:0000256" key="3">
    <source>
        <dbReference type="ARBA" id="ARBA00022448"/>
    </source>
</evidence>
<reference evidence="14 15" key="1">
    <citation type="journal article" date="2006" name="Proc. Natl. Acad. Sci. U.S.A.">
        <title>Burkholderia xenovorans LB400 harbors a multi-replicon, 9.73-Mbp genome shaped for versatility.</title>
        <authorList>
            <person name="Chain P.S."/>
            <person name="Denef V.J."/>
            <person name="Konstantinidis K.T."/>
            <person name="Vergez L.M."/>
            <person name="Agullo L."/>
            <person name="Reyes V.L."/>
            <person name="Hauser L."/>
            <person name="Cordova M."/>
            <person name="Gomez L."/>
            <person name="Gonzalez M."/>
            <person name="Land M."/>
            <person name="Lao V."/>
            <person name="Larimer F."/>
            <person name="LiPuma J.J."/>
            <person name="Mahenthiralingam E."/>
            <person name="Malfatti S.A."/>
            <person name="Marx C.J."/>
            <person name="Parnell J.J."/>
            <person name="Ramette A."/>
            <person name="Richardson P."/>
            <person name="Seeger M."/>
            <person name="Smith D."/>
            <person name="Spilker T."/>
            <person name="Sul W.J."/>
            <person name="Tsoi T.V."/>
            <person name="Ulrich L.E."/>
            <person name="Zhulin I.B."/>
            <person name="Tiedje J.M."/>
        </authorList>
    </citation>
    <scope>NUCLEOTIDE SEQUENCE [LARGE SCALE GENOMIC DNA]</scope>
    <source>
        <strain evidence="14 15">LB400</strain>
    </source>
</reference>
<accession>Q13FG9</accession>
<gene>
    <name evidence="14" type="ORF">Bxe_C1313</name>
</gene>
<evidence type="ECO:0000256" key="5">
    <source>
        <dbReference type="ARBA" id="ARBA00022692"/>
    </source>
</evidence>
<evidence type="ECO:0000256" key="12">
    <source>
        <dbReference type="SAM" id="SignalP"/>
    </source>
</evidence>
<sequence length="399" mass="41999">MKKKIFVTLAANSLGMVMLTSLPGVAWAQSSVTLYGIVDGGVEYLSGLAHGSLVHTESGYALPTRWGMKGVEDLGGGTKAFFRLESGASLMTGKIGNGSFFGRVAVVGFSNDAWGQFRMGNFGITELAQDAAFLADPQWELPYAIETLVRGRNWSQAGNGLEYTSPTIHGFTLKGQYDLGNSTHWNEGASGPNQMGEFTQGRSDGIQLSYEQGPAYLTVAYDEIRDGNGLFDNVYLNSRSLMAAGTYQLGAVKLYAGYQHLSAPDSTSASVFGSGVNPVLPSGATVPTSAEQEWLGAQWQVDPANSLTAGIYHANANHGNGNATLYTLGATHNLSKATFLYAEAGYVSNSKTSNIGLGDGFTDPYGPNGNDDPASGGSSTAPNYGRGQQGVFAGIVHKF</sequence>
<evidence type="ECO:0000256" key="2">
    <source>
        <dbReference type="ARBA" id="ARBA00011233"/>
    </source>
</evidence>
<dbReference type="InterPro" id="IPR050298">
    <property type="entry name" value="Gram-neg_bact_OMP"/>
</dbReference>
<evidence type="ECO:0000256" key="10">
    <source>
        <dbReference type="ARBA" id="ARBA00023237"/>
    </source>
</evidence>
<keyword evidence="10" id="KW-0998">Cell outer membrane</keyword>
<organism evidence="14 15">
    <name type="scientific">Paraburkholderia xenovorans (strain LB400)</name>
    <dbReference type="NCBI Taxonomy" id="266265"/>
    <lineage>
        <taxon>Bacteria</taxon>
        <taxon>Pseudomonadati</taxon>
        <taxon>Pseudomonadota</taxon>
        <taxon>Betaproteobacteria</taxon>
        <taxon>Burkholderiales</taxon>
        <taxon>Burkholderiaceae</taxon>
        <taxon>Paraburkholderia</taxon>
    </lineage>
</organism>
<dbReference type="PRINTS" id="PR00184">
    <property type="entry name" value="NEISSPPORIN"/>
</dbReference>
<dbReference type="OrthoDB" id="8712661at2"/>
<dbReference type="PANTHER" id="PTHR34501">
    <property type="entry name" value="PROTEIN YDDL-RELATED"/>
    <property type="match status" value="1"/>
</dbReference>
<dbReference type="KEGG" id="bxb:DR64_8501"/>
<dbReference type="RefSeq" id="WP_011494396.1">
    <property type="nucleotide sequence ID" value="NC_007953.1"/>
</dbReference>
<dbReference type="STRING" id="266265.Bxe_C1313"/>
<proteinExistence type="predicted"/>
<dbReference type="PANTHER" id="PTHR34501:SF9">
    <property type="entry name" value="MAJOR OUTER MEMBRANE PROTEIN P.IA"/>
    <property type="match status" value="1"/>
</dbReference>
<dbReference type="GO" id="GO:0015288">
    <property type="term" value="F:porin activity"/>
    <property type="evidence" value="ECO:0007669"/>
    <property type="project" value="UniProtKB-KW"/>
</dbReference>
<comment type="subcellular location">
    <subcellularLocation>
        <location evidence="1">Cell outer membrane</location>
        <topology evidence="1">Multi-pass membrane protein</topology>
    </subcellularLocation>
</comment>
<dbReference type="GO" id="GO:0046930">
    <property type="term" value="C:pore complex"/>
    <property type="evidence" value="ECO:0007669"/>
    <property type="project" value="UniProtKB-KW"/>
</dbReference>
<dbReference type="Proteomes" id="UP000001817">
    <property type="component" value="Chromosome 3"/>
</dbReference>
<evidence type="ECO:0000256" key="9">
    <source>
        <dbReference type="ARBA" id="ARBA00023136"/>
    </source>
</evidence>
<evidence type="ECO:0000256" key="1">
    <source>
        <dbReference type="ARBA" id="ARBA00004571"/>
    </source>
</evidence>
<keyword evidence="8" id="KW-0626">Porin</keyword>
<evidence type="ECO:0000259" key="13">
    <source>
        <dbReference type="Pfam" id="PF13609"/>
    </source>
</evidence>
<feature type="region of interest" description="Disordered" evidence="11">
    <location>
        <begin position="358"/>
        <end position="387"/>
    </location>
</feature>
<keyword evidence="3" id="KW-0813">Transport</keyword>
<feature type="chain" id="PRO_5004181956" evidence="12">
    <location>
        <begin position="29"/>
        <end position="399"/>
    </location>
</feature>
<keyword evidence="4" id="KW-1134">Transmembrane beta strand</keyword>
<comment type="subunit">
    <text evidence="2">Homotrimer.</text>
</comment>
<dbReference type="KEGG" id="bxe:Bxe_C1313"/>
<evidence type="ECO:0000256" key="4">
    <source>
        <dbReference type="ARBA" id="ARBA00022452"/>
    </source>
</evidence>
<dbReference type="GO" id="GO:0006811">
    <property type="term" value="P:monoatomic ion transport"/>
    <property type="evidence" value="ECO:0007669"/>
    <property type="project" value="UniProtKB-KW"/>
</dbReference>
<keyword evidence="7" id="KW-0406">Ion transport</keyword>
<evidence type="ECO:0000256" key="11">
    <source>
        <dbReference type="SAM" id="MobiDB-lite"/>
    </source>
</evidence>
<dbReference type="EMBL" id="CP000272">
    <property type="protein sequence ID" value="ABE37170.1"/>
    <property type="molecule type" value="Genomic_DNA"/>
</dbReference>
<protein>
    <submittedName>
        <fullName evidence="14">Outer membrane porin, OmpC family</fullName>
    </submittedName>
</protein>
<dbReference type="GO" id="GO:0009279">
    <property type="term" value="C:cell outer membrane"/>
    <property type="evidence" value="ECO:0007669"/>
    <property type="project" value="UniProtKB-SubCell"/>
</dbReference>
<dbReference type="Pfam" id="PF13609">
    <property type="entry name" value="Porin_4"/>
    <property type="match status" value="1"/>
</dbReference>
<evidence type="ECO:0000256" key="6">
    <source>
        <dbReference type="ARBA" id="ARBA00022729"/>
    </source>
</evidence>
<evidence type="ECO:0000256" key="8">
    <source>
        <dbReference type="ARBA" id="ARBA00023114"/>
    </source>
</evidence>
<keyword evidence="9" id="KW-0472">Membrane</keyword>
<dbReference type="InterPro" id="IPR023614">
    <property type="entry name" value="Porin_dom_sf"/>
</dbReference>